<keyword evidence="2 3" id="KW-0802">TPR repeat</keyword>
<proteinExistence type="predicted"/>
<dbReference type="InterPro" id="IPR045651">
    <property type="entry name" value="DUF6398"/>
</dbReference>
<dbReference type="InterPro" id="IPR051685">
    <property type="entry name" value="Ycf3/AcsC/BcsC/TPR_MFPF"/>
</dbReference>
<evidence type="ECO:0000256" key="3">
    <source>
        <dbReference type="PROSITE-ProRule" id="PRU00339"/>
    </source>
</evidence>
<dbReference type="SMART" id="SM00028">
    <property type="entry name" value="TPR"/>
    <property type="match status" value="4"/>
</dbReference>
<dbReference type="EMBL" id="SUTF01000004">
    <property type="protein sequence ID" value="MBE6510397.1"/>
    <property type="molecule type" value="Genomic_DNA"/>
</dbReference>
<feature type="repeat" description="TPR" evidence="3">
    <location>
        <begin position="309"/>
        <end position="342"/>
    </location>
</feature>
<dbReference type="InterPro" id="IPR019734">
    <property type="entry name" value="TPR_rpt"/>
</dbReference>
<dbReference type="InterPro" id="IPR011990">
    <property type="entry name" value="TPR-like_helical_dom_sf"/>
</dbReference>
<dbReference type="Pfam" id="PF12895">
    <property type="entry name" value="ANAPC3"/>
    <property type="match status" value="1"/>
</dbReference>
<feature type="repeat" description="TPR" evidence="3">
    <location>
        <begin position="275"/>
        <end position="308"/>
    </location>
</feature>
<feature type="domain" description="DUF6398" evidence="4">
    <location>
        <begin position="12"/>
        <end position="117"/>
    </location>
</feature>
<dbReference type="PANTHER" id="PTHR44943">
    <property type="entry name" value="CELLULOSE SYNTHASE OPERON PROTEIN C"/>
    <property type="match status" value="1"/>
</dbReference>
<protein>
    <submittedName>
        <fullName evidence="5">Tetratricopeptide repeat protein</fullName>
    </submittedName>
</protein>
<comment type="caution">
    <text evidence="5">The sequence shown here is derived from an EMBL/GenBank/DDBJ whole genome shotgun (WGS) entry which is preliminary data.</text>
</comment>
<dbReference type="SUPFAM" id="SSF48452">
    <property type="entry name" value="TPR-like"/>
    <property type="match status" value="1"/>
</dbReference>
<dbReference type="Pfam" id="PF13181">
    <property type="entry name" value="TPR_8"/>
    <property type="match status" value="1"/>
</dbReference>
<evidence type="ECO:0000313" key="6">
    <source>
        <dbReference type="Proteomes" id="UP000713479"/>
    </source>
</evidence>
<name>A0A8T3VIJ0_9EURY</name>
<dbReference type="PROSITE" id="PS50005">
    <property type="entry name" value="TPR"/>
    <property type="match status" value="3"/>
</dbReference>
<organism evidence="5 6">
    <name type="scientific">Methanobrevibacter millerae</name>
    <dbReference type="NCBI Taxonomy" id="230361"/>
    <lineage>
        <taxon>Archaea</taxon>
        <taxon>Methanobacteriati</taxon>
        <taxon>Methanobacteriota</taxon>
        <taxon>Methanomada group</taxon>
        <taxon>Methanobacteria</taxon>
        <taxon>Methanobacteriales</taxon>
        <taxon>Methanobacteriaceae</taxon>
        <taxon>Methanobrevibacter</taxon>
    </lineage>
</organism>
<reference evidence="5" key="1">
    <citation type="submission" date="2019-04" db="EMBL/GenBank/DDBJ databases">
        <title>Evolution of Biomass-Degrading Anaerobic Consortia Revealed by Metagenomics.</title>
        <authorList>
            <person name="Peng X."/>
        </authorList>
    </citation>
    <scope>NUCLEOTIDE SEQUENCE</scope>
    <source>
        <strain evidence="5">SIG13</strain>
    </source>
</reference>
<feature type="repeat" description="TPR" evidence="3">
    <location>
        <begin position="241"/>
        <end position="274"/>
    </location>
</feature>
<evidence type="ECO:0000313" key="5">
    <source>
        <dbReference type="EMBL" id="MBE6510397.1"/>
    </source>
</evidence>
<accession>A0A8T3VIJ0</accession>
<evidence type="ECO:0000259" key="4">
    <source>
        <dbReference type="Pfam" id="PF19935"/>
    </source>
</evidence>
<keyword evidence="1" id="KW-0677">Repeat</keyword>
<dbReference type="Proteomes" id="UP000713479">
    <property type="component" value="Unassembled WGS sequence"/>
</dbReference>
<evidence type="ECO:0000256" key="1">
    <source>
        <dbReference type="ARBA" id="ARBA00022737"/>
    </source>
</evidence>
<evidence type="ECO:0000256" key="2">
    <source>
        <dbReference type="ARBA" id="ARBA00022803"/>
    </source>
</evidence>
<gene>
    <name evidence="5" type="ORF">E7Z74_03915</name>
</gene>
<dbReference type="Pfam" id="PF19935">
    <property type="entry name" value="DUF6398"/>
    <property type="match status" value="1"/>
</dbReference>
<dbReference type="Gene3D" id="1.25.40.10">
    <property type="entry name" value="Tetratricopeptide repeat domain"/>
    <property type="match status" value="3"/>
</dbReference>
<sequence length="444" mass="52222">MKDEKTKIKEEKIIELTTEFCNEKLNREYEELCVKLIEKMGRKHEIPFKRGKLEIWASAVIYALGQINFLFDKASEPYTTPDDICNYFNTKKSTVSNKARDIRKMFNMGHFDKEFSLKSMLEIQPTFYIDEKSGMIIPEEFMINPMDSYFDEAYEHFAKGDIDNAIAMLDAIDKDNPEYERAMFYKSFILNASGIEDNSSERFQEFISNFGENIDLNDILDDEVDLEDLAKTNGHFDENDPYDLCMRGELYFDEENYEKAIEYFDLSLKILPNQPNVLKYKSLALCELKKYKKAFKTIDKAIELTPHDDTLWATKGSIFISQKKYKKALKCLDKALEIDGDDIDYYIEKIHVYKEMGDYENIKKVLDIIEKIDAENPEFLYEKGTYFLSEMEPEKAIIYYDKCLSIDDKHVEALLFKAMTCATLKREKEANDCIEKFLKSIRFY</sequence>
<dbReference type="PANTHER" id="PTHR44943:SF4">
    <property type="entry name" value="TPR REPEAT-CONTAINING PROTEIN MJ0798"/>
    <property type="match status" value="1"/>
</dbReference>
<dbReference type="AlphaFoldDB" id="A0A8T3VIJ0"/>